<sequence>MNTVRSSTWINVLTLAFIINFYKVICFETTLNKQKIFNNEIQKKTSKNLLASLGLHQDTITTEVKAMKMTDAPFILDVNNKTTSGNANRTLQLERSRHPSAVHDIPVHEKYELKRTDTILNLVNYVRRSAIQVEENKRCQRLPLDIKFADIAMTWIQRPTHYNAYYCAGECNHPLVGDNVANHAKFQTRAAHSCSEERSIGRTKLTRCSGSFSRRQHRHLLAKRRSRHPSAVHDIPVHEMNESKRTDAILNLANNVRRSAIQVEEKKRCQRLPLNIKFADIAMTWIQRPTHYNAYYCAGECNHPLVGDNVANHAKFQSMYHFYKPDAVRDPCCVPTELSDLEIMYLVGRKETRMTMKDMVVEKCGCR</sequence>
<evidence type="ECO:0000256" key="1">
    <source>
        <dbReference type="ARBA" id="ARBA00004613"/>
    </source>
</evidence>
<evidence type="ECO:0000256" key="6">
    <source>
        <dbReference type="ARBA" id="ARBA00023157"/>
    </source>
</evidence>
<keyword evidence="6" id="KW-1015">Disulfide bond</keyword>
<feature type="domain" description="TGF-beta family profile" evidence="10">
    <location>
        <begin position="255"/>
        <end position="367"/>
    </location>
</feature>
<dbReference type="InterPro" id="IPR001839">
    <property type="entry name" value="TGF-b_C"/>
</dbReference>
<dbReference type="Gene3D" id="2.10.90.10">
    <property type="entry name" value="Cystine-knot cytokines"/>
    <property type="match status" value="2"/>
</dbReference>
<dbReference type="GO" id="GO:0005125">
    <property type="term" value="F:cytokine activity"/>
    <property type="evidence" value="ECO:0007669"/>
    <property type="project" value="TreeGrafter"/>
</dbReference>
<dbReference type="EMBL" id="JAEAOA010000302">
    <property type="protein sequence ID" value="KAK3608992.1"/>
    <property type="molecule type" value="Genomic_DNA"/>
</dbReference>
<keyword evidence="7" id="KW-0325">Glycoprotein</keyword>
<keyword evidence="9" id="KW-0812">Transmembrane</keyword>
<dbReference type="SUPFAM" id="SSF57501">
    <property type="entry name" value="Cystine-knot cytokines"/>
    <property type="match status" value="2"/>
</dbReference>
<keyword evidence="12" id="KW-1185">Reference proteome</keyword>
<reference evidence="11" key="1">
    <citation type="journal article" date="2021" name="Genome Biol. Evol.">
        <title>A High-Quality Reference Genome for a Parasitic Bivalve with Doubly Uniparental Inheritance (Bivalvia: Unionida).</title>
        <authorList>
            <person name="Smith C.H."/>
        </authorList>
    </citation>
    <scope>NUCLEOTIDE SEQUENCE</scope>
    <source>
        <strain evidence="11">CHS0354</strain>
    </source>
</reference>
<proteinExistence type="inferred from homology"/>
<evidence type="ECO:0000256" key="7">
    <source>
        <dbReference type="ARBA" id="ARBA00023180"/>
    </source>
</evidence>
<reference evidence="11" key="3">
    <citation type="submission" date="2023-05" db="EMBL/GenBank/DDBJ databases">
        <authorList>
            <person name="Smith C.H."/>
        </authorList>
    </citation>
    <scope>NUCLEOTIDE SEQUENCE</scope>
    <source>
        <strain evidence="11">CHS0354</strain>
        <tissue evidence="11">Mantle</tissue>
    </source>
</reference>
<evidence type="ECO:0000256" key="3">
    <source>
        <dbReference type="ARBA" id="ARBA00022525"/>
    </source>
</evidence>
<dbReference type="InterPro" id="IPR017948">
    <property type="entry name" value="TGFb_CS"/>
</dbReference>
<name>A0AAE0TEM9_9BIVA</name>
<feature type="domain" description="TGF-beta family profile" evidence="10">
    <location>
        <begin position="125"/>
        <end position="208"/>
    </location>
</feature>
<dbReference type="InterPro" id="IPR029034">
    <property type="entry name" value="Cystine-knot_cytokine"/>
</dbReference>
<dbReference type="SMART" id="SM00204">
    <property type="entry name" value="TGFB"/>
    <property type="match status" value="1"/>
</dbReference>
<protein>
    <recommendedName>
        <fullName evidence="10">TGF-beta family profile domain-containing protein</fullName>
    </recommendedName>
</protein>
<accession>A0AAE0TEM9</accession>
<comment type="caution">
    <text evidence="11">The sequence shown here is derived from an EMBL/GenBank/DDBJ whole genome shotgun (WGS) entry which is preliminary data.</text>
</comment>
<comment type="similarity">
    <text evidence="2 8">Belongs to the TGF-beta family.</text>
</comment>
<dbReference type="PANTHER" id="PTHR11848:SF263">
    <property type="entry name" value="PROTEIN DECAPENTAPLEGIC"/>
    <property type="match status" value="1"/>
</dbReference>
<evidence type="ECO:0000256" key="5">
    <source>
        <dbReference type="ARBA" id="ARBA00023030"/>
    </source>
</evidence>
<dbReference type="GO" id="GO:0005615">
    <property type="term" value="C:extracellular space"/>
    <property type="evidence" value="ECO:0007669"/>
    <property type="project" value="TreeGrafter"/>
</dbReference>
<organism evidence="11 12">
    <name type="scientific">Potamilus streckersoni</name>
    <dbReference type="NCBI Taxonomy" id="2493646"/>
    <lineage>
        <taxon>Eukaryota</taxon>
        <taxon>Metazoa</taxon>
        <taxon>Spiralia</taxon>
        <taxon>Lophotrochozoa</taxon>
        <taxon>Mollusca</taxon>
        <taxon>Bivalvia</taxon>
        <taxon>Autobranchia</taxon>
        <taxon>Heteroconchia</taxon>
        <taxon>Palaeoheterodonta</taxon>
        <taxon>Unionida</taxon>
        <taxon>Unionoidea</taxon>
        <taxon>Unionidae</taxon>
        <taxon>Ambleminae</taxon>
        <taxon>Lampsilini</taxon>
        <taxon>Potamilus</taxon>
    </lineage>
</organism>
<gene>
    <name evidence="11" type="ORF">CHS0354_003891</name>
</gene>
<keyword evidence="5 8" id="KW-0339">Growth factor</keyword>
<dbReference type="Proteomes" id="UP001195483">
    <property type="component" value="Unassembled WGS sequence"/>
</dbReference>
<dbReference type="AlphaFoldDB" id="A0AAE0TEM9"/>
<evidence type="ECO:0000313" key="12">
    <source>
        <dbReference type="Proteomes" id="UP001195483"/>
    </source>
</evidence>
<evidence type="ECO:0000259" key="10">
    <source>
        <dbReference type="PROSITE" id="PS51362"/>
    </source>
</evidence>
<dbReference type="GO" id="GO:0008083">
    <property type="term" value="F:growth factor activity"/>
    <property type="evidence" value="ECO:0007669"/>
    <property type="project" value="UniProtKB-KW"/>
</dbReference>
<evidence type="ECO:0000256" key="2">
    <source>
        <dbReference type="ARBA" id="ARBA00006656"/>
    </source>
</evidence>
<keyword evidence="4" id="KW-0732">Signal</keyword>
<evidence type="ECO:0000256" key="9">
    <source>
        <dbReference type="SAM" id="Phobius"/>
    </source>
</evidence>
<dbReference type="Pfam" id="PF00019">
    <property type="entry name" value="TGF_beta"/>
    <property type="match status" value="2"/>
</dbReference>
<keyword evidence="3" id="KW-0964">Secreted</keyword>
<evidence type="ECO:0000256" key="4">
    <source>
        <dbReference type="ARBA" id="ARBA00022729"/>
    </source>
</evidence>
<comment type="subcellular location">
    <subcellularLocation>
        <location evidence="1">Secreted</location>
    </subcellularLocation>
</comment>
<dbReference type="PROSITE" id="PS51362">
    <property type="entry name" value="TGF_BETA_2"/>
    <property type="match status" value="2"/>
</dbReference>
<dbReference type="PANTHER" id="PTHR11848">
    <property type="entry name" value="TGF-BETA FAMILY"/>
    <property type="match status" value="1"/>
</dbReference>
<dbReference type="PROSITE" id="PS00250">
    <property type="entry name" value="TGF_BETA_1"/>
    <property type="match status" value="2"/>
</dbReference>
<reference evidence="11" key="2">
    <citation type="journal article" date="2021" name="Genome Biol. Evol.">
        <title>Developing a high-quality reference genome for a parasitic bivalve with doubly uniparental inheritance (Bivalvia: Unionida).</title>
        <authorList>
            <person name="Smith C.H."/>
        </authorList>
    </citation>
    <scope>NUCLEOTIDE SEQUENCE</scope>
    <source>
        <strain evidence="11">CHS0354</strain>
        <tissue evidence="11">Mantle</tissue>
    </source>
</reference>
<feature type="transmembrane region" description="Helical" evidence="9">
    <location>
        <begin position="6"/>
        <end position="25"/>
    </location>
</feature>
<evidence type="ECO:0000313" key="11">
    <source>
        <dbReference type="EMBL" id="KAK3608992.1"/>
    </source>
</evidence>
<evidence type="ECO:0000256" key="8">
    <source>
        <dbReference type="RuleBase" id="RU000354"/>
    </source>
</evidence>
<dbReference type="InterPro" id="IPR015615">
    <property type="entry name" value="TGF-beta-rel"/>
</dbReference>
<keyword evidence="9" id="KW-0472">Membrane</keyword>
<keyword evidence="9" id="KW-1133">Transmembrane helix</keyword>